<proteinExistence type="predicted"/>
<sequence>MVKKKKEYISEVEATPCRSCKHSTPYAIKPLAIISMQSPKAWHNLIREVSTPTKLLALRDLFEAQ</sequence>
<gene>
    <name evidence="1" type="ORF">CU097_011971</name>
</gene>
<evidence type="ECO:0000313" key="1">
    <source>
        <dbReference type="EMBL" id="RCH89432.1"/>
    </source>
</evidence>
<dbReference type="EMBL" id="PJQL01001289">
    <property type="protein sequence ID" value="RCH89432.1"/>
    <property type="molecule type" value="Genomic_DNA"/>
</dbReference>
<dbReference type="Proteomes" id="UP000252139">
    <property type="component" value="Unassembled WGS sequence"/>
</dbReference>
<keyword evidence="2" id="KW-1185">Reference proteome</keyword>
<reference evidence="1 2" key="1">
    <citation type="journal article" date="2018" name="G3 (Bethesda)">
        <title>Phylogenetic and Phylogenomic Definition of Rhizopus Species.</title>
        <authorList>
            <person name="Gryganskyi A.P."/>
            <person name="Golan J."/>
            <person name="Dolatabadi S."/>
            <person name="Mondo S."/>
            <person name="Robb S."/>
            <person name="Idnurm A."/>
            <person name="Muszewska A."/>
            <person name="Steczkiewicz K."/>
            <person name="Masonjones S."/>
            <person name="Liao H.L."/>
            <person name="Gajdeczka M.T."/>
            <person name="Anike F."/>
            <person name="Vuek A."/>
            <person name="Anishchenko I.M."/>
            <person name="Voigt K."/>
            <person name="de Hoog G.S."/>
            <person name="Smith M.E."/>
            <person name="Heitman J."/>
            <person name="Vilgalys R."/>
            <person name="Stajich J.E."/>
        </authorList>
    </citation>
    <scope>NUCLEOTIDE SEQUENCE [LARGE SCALE GENOMIC DNA]</scope>
    <source>
        <strain evidence="1 2">CBS 357.93</strain>
    </source>
</reference>
<evidence type="ECO:0000313" key="2">
    <source>
        <dbReference type="Proteomes" id="UP000252139"/>
    </source>
</evidence>
<accession>A0A367JHJ6</accession>
<protein>
    <submittedName>
        <fullName evidence="1">Uncharacterized protein</fullName>
    </submittedName>
</protein>
<dbReference type="AlphaFoldDB" id="A0A367JHJ6"/>
<name>A0A367JHJ6_RHIAZ</name>
<organism evidence="1 2">
    <name type="scientific">Rhizopus azygosporus</name>
    <name type="common">Rhizopus microsporus var. azygosporus</name>
    <dbReference type="NCBI Taxonomy" id="86630"/>
    <lineage>
        <taxon>Eukaryota</taxon>
        <taxon>Fungi</taxon>
        <taxon>Fungi incertae sedis</taxon>
        <taxon>Mucoromycota</taxon>
        <taxon>Mucoromycotina</taxon>
        <taxon>Mucoromycetes</taxon>
        <taxon>Mucorales</taxon>
        <taxon>Mucorineae</taxon>
        <taxon>Rhizopodaceae</taxon>
        <taxon>Rhizopus</taxon>
    </lineage>
</organism>
<comment type="caution">
    <text evidence="1">The sequence shown here is derived from an EMBL/GenBank/DDBJ whole genome shotgun (WGS) entry which is preliminary data.</text>
</comment>